<feature type="transmembrane region" description="Helical" evidence="1">
    <location>
        <begin position="116"/>
        <end position="134"/>
    </location>
</feature>
<keyword evidence="1" id="KW-0812">Transmembrane</keyword>
<dbReference type="Proteomes" id="UP001187343">
    <property type="component" value="Unassembled WGS sequence"/>
</dbReference>
<feature type="transmembrane region" description="Helical" evidence="1">
    <location>
        <begin position="146"/>
        <end position="167"/>
    </location>
</feature>
<accession>A0AA88Q717</accession>
<keyword evidence="1" id="KW-1133">Transmembrane helix</keyword>
<reference evidence="2" key="1">
    <citation type="submission" date="2023-08" db="EMBL/GenBank/DDBJ databases">
        <title>Chromosome-level Genome Assembly of mud carp (Cirrhinus molitorella).</title>
        <authorList>
            <person name="Liu H."/>
        </authorList>
    </citation>
    <scope>NUCLEOTIDE SEQUENCE</scope>
    <source>
        <strain evidence="2">Prfri</strain>
        <tissue evidence="2">Muscle</tissue>
    </source>
</reference>
<proteinExistence type="predicted"/>
<evidence type="ECO:0000256" key="1">
    <source>
        <dbReference type="SAM" id="Phobius"/>
    </source>
</evidence>
<dbReference type="Pfam" id="PF15047">
    <property type="entry name" value="DUF4533"/>
    <property type="match status" value="2"/>
</dbReference>
<dbReference type="AlphaFoldDB" id="A0AA88Q717"/>
<dbReference type="InterPro" id="IPR027895">
    <property type="entry name" value="DUF4533"/>
</dbReference>
<evidence type="ECO:0000313" key="3">
    <source>
        <dbReference type="Proteomes" id="UP001187343"/>
    </source>
</evidence>
<dbReference type="EMBL" id="JAUYZG010000003">
    <property type="protein sequence ID" value="KAK2910794.1"/>
    <property type="molecule type" value="Genomic_DNA"/>
</dbReference>
<keyword evidence="1" id="KW-0472">Membrane</keyword>
<organism evidence="2 3">
    <name type="scientific">Cirrhinus molitorella</name>
    <name type="common">mud carp</name>
    <dbReference type="NCBI Taxonomy" id="172907"/>
    <lineage>
        <taxon>Eukaryota</taxon>
        <taxon>Metazoa</taxon>
        <taxon>Chordata</taxon>
        <taxon>Craniata</taxon>
        <taxon>Vertebrata</taxon>
        <taxon>Euteleostomi</taxon>
        <taxon>Actinopterygii</taxon>
        <taxon>Neopterygii</taxon>
        <taxon>Teleostei</taxon>
        <taxon>Ostariophysi</taxon>
        <taxon>Cypriniformes</taxon>
        <taxon>Cyprinidae</taxon>
        <taxon>Labeoninae</taxon>
        <taxon>Labeonini</taxon>
        <taxon>Cirrhinus</taxon>
    </lineage>
</organism>
<evidence type="ECO:0000313" key="2">
    <source>
        <dbReference type="EMBL" id="KAK2910794.1"/>
    </source>
</evidence>
<protein>
    <submittedName>
        <fullName evidence="2">Uncharacterized protein</fullName>
    </submittedName>
</protein>
<sequence>MSLSDLLYPGNPERREKLIRKSQELIELMKSNFEATNSLTEIVNKHLGSSFRPITLDEKATVKENCDVMIKHVNQIQAKVEQVDKELKEKLDPTLYERLQKIPLHGFKNIPAGVKFAIRAVCQISAFVLVAYLMTKIEILKNITSVWCVIGIGLGGMVVAVLIGLAVDLTISAILGYYERDKLEAALAEYDKVLKTFRPASKEYQEAIYEVKFSLKCSGAFPVFICFVCLSEKIPSYKGRMSWSNTISTNLGRCSEVVSATMRSLVSSDNNEQLIRSTQSLHHCVNRYFTITNDLLNIINTHFGGNYSLISADEGKSIKENCAIVRNTMSTILEHSKSEEKKIRGIIEPDIYDKIAFTGVPLKDKAEAIKNLYADKFGVFGNILLPLVAIQLSKSDLEIVKPPTEELDLPVLSLKLGDLVKSSKSITKLLFERESQQTNHTQIVEDAISVLNPLCNDYNHIAGEVQACVKIMSEKIESREDSVS</sequence>
<gene>
    <name evidence="2" type="ORF">Q8A67_002927</name>
</gene>
<dbReference type="PANTHER" id="PTHR35972:SF1">
    <property type="entry name" value="SINGLE-PASS MEMBRANE AND COILED-COIL DOMAIN-CONTAINING PROTEIN 3"/>
    <property type="match status" value="1"/>
</dbReference>
<keyword evidence="3" id="KW-1185">Reference proteome</keyword>
<comment type="caution">
    <text evidence="2">The sequence shown here is derived from an EMBL/GenBank/DDBJ whole genome shotgun (WGS) entry which is preliminary data.</text>
</comment>
<dbReference type="InterPro" id="IPR040004">
    <property type="entry name" value="SMCO3"/>
</dbReference>
<dbReference type="PANTHER" id="PTHR35972">
    <property type="entry name" value="SINGLE-PASS MEMBRANE AND COILED-COIL DOMAIN-CONTAINING PROTEIN 3"/>
    <property type="match status" value="1"/>
</dbReference>
<name>A0AA88Q717_9TELE</name>